<proteinExistence type="predicted"/>
<organism evidence="2 3">
    <name type="scientific">Paramarasmius palmivorus</name>
    <dbReference type="NCBI Taxonomy" id="297713"/>
    <lineage>
        <taxon>Eukaryota</taxon>
        <taxon>Fungi</taxon>
        <taxon>Dikarya</taxon>
        <taxon>Basidiomycota</taxon>
        <taxon>Agaricomycotina</taxon>
        <taxon>Agaricomycetes</taxon>
        <taxon>Agaricomycetidae</taxon>
        <taxon>Agaricales</taxon>
        <taxon>Marasmiineae</taxon>
        <taxon>Marasmiaceae</taxon>
        <taxon>Paramarasmius</taxon>
    </lineage>
</organism>
<feature type="compositionally biased region" description="Polar residues" evidence="1">
    <location>
        <begin position="82"/>
        <end position="95"/>
    </location>
</feature>
<evidence type="ECO:0000313" key="3">
    <source>
        <dbReference type="Proteomes" id="UP001383192"/>
    </source>
</evidence>
<sequence>MTERALLGAQFRGGIVADLGAKLRCSRAIWRLRKGLATQPEILLQHPTIGHSIIRCCKQREIVPYSTASQLRPSIPRGATAQAPQTFQDSATNEASPAVVAL</sequence>
<evidence type="ECO:0000256" key="1">
    <source>
        <dbReference type="SAM" id="MobiDB-lite"/>
    </source>
</evidence>
<protein>
    <submittedName>
        <fullName evidence="2">Uncharacterized protein</fullName>
    </submittedName>
</protein>
<gene>
    <name evidence="2" type="ORF">VNI00_009205</name>
</gene>
<dbReference type="Proteomes" id="UP001383192">
    <property type="component" value="Unassembled WGS sequence"/>
</dbReference>
<dbReference type="EMBL" id="JAYKXP010000033">
    <property type="protein sequence ID" value="KAK7041615.1"/>
    <property type="molecule type" value="Genomic_DNA"/>
</dbReference>
<feature type="region of interest" description="Disordered" evidence="1">
    <location>
        <begin position="72"/>
        <end position="102"/>
    </location>
</feature>
<accession>A0AAW0CR77</accession>
<evidence type="ECO:0000313" key="2">
    <source>
        <dbReference type="EMBL" id="KAK7041615.1"/>
    </source>
</evidence>
<keyword evidence="3" id="KW-1185">Reference proteome</keyword>
<dbReference type="AlphaFoldDB" id="A0AAW0CR77"/>
<comment type="caution">
    <text evidence="2">The sequence shown here is derived from an EMBL/GenBank/DDBJ whole genome shotgun (WGS) entry which is preliminary data.</text>
</comment>
<reference evidence="2 3" key="1">
    <citation type="submission" date="2024-01" db="EMBL/GenBank/DDBJ databases">
        <title>A draft genome for a cacao thread blight-causing isolate of Paramarasmius palmivorus.</title>
        <authorList>
            <person name="Baruah I.K."/>
            <person name="Bukari Y."/>
            <person name="Amoako-Attah I."/>
            <person name="Meinhardt L.W."/>
            <person name="Bailey B.A."/>
            <person name="Cohen S.P."/>
        </authorList>
    </citation>
    <scope>NUCLEOTIDE SEQUENCE [LARGE SCALE GENOMIC DNA]</scope>
    <source>
        <strain evidence="2 3">GH-12</strain>
    </source>
</reference>
<name>A0AAW0CR77_9AGAR</name>